<organism evidence="2 3">
    <name type="scientific">Marasmius crinis-equi</name>
    <dbReference type="NCBI Taxonomy" id="585013"/>
    <lineage>
        <taxon>Eukaryota</taxon>
        <taxon>Fungi</taxon>
        <taxon>Dikarya</taxon>
        <taxon>Basidiomycota</taxon>
        <taxon>Agaricomycotina</taxon>
        <taxon>Agaricomycetes</taxon>
        <taxon>Agaricomycetidae</taxon>
        <taxon>Agaricales</taxon>
        <taxon>Marasmiineae</taxon>
        <taxon>Marasmiaceae</taxon>
        <taxon>Marasmius</taxon>
    </lineage>
</organism>
<sequence length="424" mass="48230">MTIEEPPPMFDDDFQKDCLRRHPTARIALGELRKQGKPPKPSHFDLSSPSPRVNAVIEIMGSLAANLQKTAGGDGGLATQIMNDWTSLLGPWVKFFLEDFILADEEPYTPEGALALERVLTVIPGSFTSLYKPAEPRFLALKHLSPFFVPCITQVTFKLMDEAHPKWVLWSSLLSDMFMDDSEPTHGIDYLPRRVLYSFEEPSLGLLFVRHINHLTPRVRVMSKSEMTVLSNLVALVDNMETNPLHLTSVREEAIPALIRLASAVLLKRKLSPRTSPDGIYNNVHALATVAMKQLAIILREPRFVFQALEADLVQVILKIPRYVFQCDDRGPDSTERLIHWVSMILDNISRLMINTSVFRRLLARVRRVTAEDSLEARVRGSSEVVWERWERTKKKVVMLHEWRESIKNDGLVLCANHEVRVAV</sequence>
<reference evidence="2 3" key="1">
    <citation type="submission" date="2024-02" db="EMBL/GenBank/DDBJ databases">
        <title>A draft genome for the cacao thread blight pathogen Marasmius crinis-equi.</title>
        <authorList>
            <person name="Cohen S.P."/>
            <person name="Baruah I.K."/>
            <person name="Amoako-Attah I."/>
            <person name="Bukari Y."/>
            <person name="Meinhardt L.W."/>
            <person name="Bailey B.A."/>
        </authorList>
    </citation>
    <scope>NUCLEOTIDE SEQUENCE [LARGE SCALE GENOMIC DNA]</scope>
    <source>
        <strain evidence="2 3">GH-76</strain>
    </source>
</reference>
<dbReference type="EMBL" id="JBAHYK010000190">
    <property type="protein sequence ID" value="KAL0576899.1"/>
    <property type="molecule type" value="Genomic_DNA"/>
</dbReference>
<feature type="region of interest" description="Disordered" evidence="1">
    <location>
        <begin position="30"/>
        <end position="49"/>
    </location>
</feature>
<keyword evidence="3" id="KW-1185">Reference proteome</keyword>
<evidence type="ECO:0000313" key="2">
    <source>
        <dbReference type="EMBL" id="KAL0576899.1"/>
    </source>
</evidence>
<gene>
    <name evidence="2" type="ORF">V5O48_005080</name>
</gene>
<name>A0ABR3FP11_9AGAR</name>
<comment type="caution">
    <text evidence="2">The sequence shown here is derived from an EMBL/GenBank/DDBJ whole genome shotgun (WGS) entry which is preliminary data.</text>
</comment>
<protein>
    <submittedName>
        <fullName evidence="2">Uncharacterized protein</fullName>
    </submittedName>
</protein>
<accession>A0ABR3FP11</accession>
<dbReference type="Proteomes" id="UP001465976">
    <property type="component" value="Unassembled WGS sequence"/>
</dbReference>
<evidence type="ECO:0000313" key="3">
    <source>
        <dbReference type="Proteomes" id="UP001465976"/>
    </source>
</evidence>
<proteinExistence type="predicted"/>
<evidence type="ECO:0000256" key="1">
    <source>
        <dbReference type="SAM" id="MobiDB-lite"/>
    </source>
</evidence>